<gene>
    <name evidence="4" type="ORF">B1A_21181</name>
</gene>
<protein>
    <submittedName>
        <fullName evidence="4">DNA topoisomerase I</fullName>
    </submittedName>
</protein>
<dbReference type="InterPro" id="IPR013824">
    <property type="entry name" value="Topo_IA_cen_sub1"/>
</dbReference>
<dbReference type="EMBL" id="AUZX01015652">
    <property type="protein sequence ID" value="EQD28442.1"/>
    <property type="molecule type" value="Genomic_DNA"/>
</dbReference>
<feature type="non-terminal residue" evidence="4">
    <location>
        <position position="157"/>
    </location>
</feature>
<dbReference type="PANTHER" id="PTHR42785">
    <property type="entry name" value="DNA TOPOISOMERASE, TYPE IA, CORE"/>
    <property type="match status" value="1"/>
</dbReference>
<feature type="non-terminal residue" evidence="4">
    <location>
        <position position="1"/>
    </location>
</feature>
<dbReference type="InterPro" id="IPR006171">
    <property type="entry name" value="TOPRIM_dom"/>
</dbReference>
<reference evidence="4" key="2">
    <citation type="journal article" date="2014" name="ISME J.">
        <title>Microbial stratification in low pH oxic and suboxic macroscopic growths along an acid mine drainage.</title>
        <authorList>
            <person name="Mendez-Garcia C."/>
            <person name="Mesa V."/>
            <person name="Sprenger R.R."/>
            <person name="Richter M."/>
            <person name="Diez M.S."/>
            <person name="Solano J."/>
            <person name="Bargiela R."/>
            <person name="Golyshina O.V."/>
            <person name="Manteca A."/>
            <person name="Ramos J.L."/>
            <person name="Gallego J.R."/>
            <person name="Llorente I."/>
            <person name="Martins Dos Santos V.A."/>
            <person name="Jensen O.N."/>
            <person name="Pelaez A.I."/>
            <person name="Sanchez J."/>
            <person name="Ferrer M."/>
        </authorList>
    </citation>
    <scope>NUCLEOTIDE SEQUENCE</scope>
</reference>
<evidence type="ECO:0000313" key="4">
    <source>
        <dbReference type="EMBL" id="EQD28442.1"/>
    </source>
</evidence>
<dbReference type="SMART" id="SM00493">
    <property type="entry name" value="TOPRIM"/>
    <property type="match status" value="1"/>
</dbReference>
<dbReference type="PANTHER" id="PTHR42785:SF1">
    <property type="entry name" value="DNA TOPOISOMERASE"/>
    <property type="match status" value="1"/>
</dbReference>
<evidence type="ECO:0000256" key="1">
    <source>
        <dbReference type="ARBA" id="ARBA00023235"/>
    </source>
</evidence>
<dbReference type="PROSITE" id="PS50880">
    <property type="entry name" value="TOPRIM"/>
    <property type="match status" value="1"/>
</dbReference>
<dbReference type="SMART" id="SM00436">
    <property type="entry name" value="TOP1Bc"/>
    <property type="match status" value="1"/>
</dbReference>
<keyword evidence="1 4" id="KW-0413">Isomerase</keyword>
<feature type="domain" description="Topo IA-type catalytic" evidence="3">
    <location>
        <begin position="101"/>
        <end position="157"/>
    </location>
</feature>
<dbReference type="PROSITE" id="PS52039">
    <property type="entry name" value="TOPO_IA_2"/>
    <property type="match status" value="1"/>
</dbReference>
<dbReference type="InterPro" id="IPR003601">
    <property type="entry name" value="Topo_IA_2"/>
</dbReference>
<dbReference type="GO" id="GO:0003917">
    <property type="term" value="F:DNA topoisomerase type I (single strand cut, ATP-independent) activity"/>
    <property type="evidence" value="ECO:0007669"/>
    <property type="project" value="InterPro"/>
</dbReference>
<reference evidence="4" key="1">
    <citation type="submission" date="2013-08" db="EMBL/GenBank/DDBJ databases">
        <authorList>
            <person name="Mendez C."/>
            <person name="Richter M."/>
            <person name="Ferrer M."/>
            <person name="Sanchez J."/>
        </authorList>
    </citation>
    <scope>NUCLEOTIDE SEQUENCE</scope>
</reference>
<dbReference type="InterPro" id="IPR013497">
    <property type="entry name" value="Topo_IA_cen"/>
</dbReference>
<feature type="domain" description="Toprim" evidence="2">
    <location>
        <begin position="1"/>
        <end position="86"/>
    </location>
</feature>
<comment type="caution">
    <text evidence="4">The sequence shown here is derived from an EMBL/GenBank/DDBJ whole genome shotgun (WGS) entry which is preliminary data.</text>
</comment>
<evidence type="ECO:0000259" key="3">
    <source>
        <dbReference type="PROSITE" id="PS52039"/>
    </source>
</evidence>
<dbReference type="PRINTS" id="PR00417">
    <property type="entry name" value="PRTPISMRASEI"/>
</dbReference>
<dbReference type="SUPFAM" id="SSF56712">
    <property type="entry name" value="Prokaryotic type I DNA topoisomerase"/>
    <property type="match status" value="1"/>
</dbReference>
<dbReference type="GO" id="GO:0003677">
    <property type="term" value="F:DNA binding"/>
    <property type="evidence" value="ECO:0007669"/>
    <property type="project" value="InterPro"/>
</dbReference>
<dbReference type="AlphaFoldDB" id="T0Y9E7"/>
<organism evidence="4">
    <name type="scientific">mine drainage metagenome</name>
    <dbReference type="NCBI Taxonomy" id="410659"/>
    <lineage>
        <taxon>unclassified sequences</taxon>
        <taxon>metagenomes</taxon>
        <taxon>ecological metagenomes</taxon>
    </lineage>
</organism>
<evidence type="ECO:0000259" key="2">
    <source>
        <dbReference type="PROSITE" id="PS50880"/>
    </source>
</evidence>
<proteinExistence type="predicted"/>
<dbReference type="GO" id="GO:0006265">
    <property type="term" value="P:DNA topological change"/>
    <property type="evidence" value="ECO:0007669"/>
    <property type="project" value="InterPro"/>
</dbReference>
<dbReference type="Gene3D" id="1.10.460.10">
    <property type="entry name" value="Topoisomerase I, domain 2"/>
    <property type="match status" value="1"/>
</dbReference>
<dbReference type="InterPro" id="IPR000380">
    <property type="entry name" value="Topo_IA"/>
</dbReference>
<name>T0Y9E7_9ZZZZ</name>
<dbReference type="Pfam" id="PF01751">
    <property type="entry name" value="Toprim"/>
    <property type="match status" value="1"/>
</dbReference>
<dbReference type="InterPro" id="IPR023405">
    <property type="entry name" value="Topo_IA_core_domain"/>
</dbReference>
<accession>T0Y9E7</accession>
<sequence>SEVPAAYKSLPWSRIGVDTDNGFKPLYIVSKDKKNQVKKLKELLSSASELYLATDEDREGESIAWHLLEVLSPKVPVKRMVFHEITEGAIHDAISNPRDLDRNLVEAQEARRILDRLYGYEISPVLWRKVQQGLSAGRVQSVACRILVQRERDRIAF</sequence>
<dbReference type="Gene3D" id="3.40.50.140">
    <property type="match status" value="1"/>
</dbReference>
<dbReference type="Pfam" id="PF01131">
    <property type="entry name" value="Topoisom_bac"/>
    <property type="match status" value="1"/>
</dbReference>